<accession>X1VMX7</accession>
<name>X1VMX7_9ZZZZ</name>
<comment type="caution">
    <text evidence="1">The sequence shown here is derived from an EMBL/GenBank/DDBJ whole genome shotgun (WGS) entry which is preliminary data.</text>
</comment>
<reference evidence="1" key="1">
    <citation type="journal article" date="2014" name="Front. Microbiol.">
        <title>High frequency of phylogenetically diverse reductive dehalogenase-homologous genes in deep subseafloor sedimentary metagenomes.</title>
        <authorList>
            <person name="Kawai M."/>
            <person name="Futagami T."/>
            <person name="Toyoda A."/>
            <person name="Takaki Y."/>
            <person name="Nishi S."/>
            <person name="Hori S."/>
            <person name="Arai W."/>
            <person name="Tsubouchi T."/>
            <person name="Morono Y."/>
            <person name="Uchiyama I."/>
            <person name="Ito T."/>
            <person name="Fujiyama A."/>
            <person name="Inagaki F."/>
            <person name="Takami H."/>
        </authorList>
    </citation>
    <scope>NUCLEOTIDE SEQUENCE</scope>
    <source>
        <strain evidence="1">Expedition CK06-06</strain>
    </source>
</reference>
<feature type="non-terminal residue" evidence="1">
    <location>
        <position position="1"/>
    </location>
</feature>
<sequence length="44" mass="5407">IVEWVDVEDDEEKIVDKIMNTLNKETNFERFKQEYSWSKKAEEI</sequence>
<gene>
    <name evidence="1" type="ORF">S12H4_63359</name>
</gene>
<organism evidence="1">
    <name type="scientific">marine sediment metagenome</name>
    <dbReference type="NCBI Taxonomy" id="412755"/>
    <lineage>
        <taxon>unclassified sequences</taxon>
        <taxon>metagenomes</taxon>
        <taxon>ecological metagenomes</taxon>
    </lineage>
</organism>
<proteinExistence type="predicted"/>
<dbReference type="EMBL" id="BARW01043054">
    <property type="protein sequence ID" value="GAJ17506.1"/>
    <property type="molecule type" value="Genomic_DNA"/>
</dbReference>
<evidence type="ECO:0000313" key="1">
    <source>
        <dbReference type="EMBL" id="GAJ17506.1"/>
    </source>
</evidence>
<protein>
    <submittedName>
        <fullName evidence="1">Uncharacterized protein</fullName>
    </submittedName>
</protein>
<dbReference type="AlphaFoldDB" id="X1VMX7"/>
<feature type="non-terminal residue" evidence="1">
    <location>
        <position position="44"/>
    </location>
</feature>